<dbReference type="OrthoDB" id="3437411at2759"/>
<proteinExistence type="predicted"/>
<dbReference type="eggNOG" id="ENOG502SI5M">
    <property type="taxonomic scope" value="Eukaryota"/>
</dbReference>
<evidence type="ECO:0000313" key="2">
    <source>
        <dbReference type="EMBL" id="EKV12331.1"/>
    </source>
</evidence>
<accession>K9GGH7</accession>
<sequence>MATRKKYHRVSVSSNDEDNIEISFALLMEILKRPSLGDYVRHIECRTATSRHLDYKQVNSQRDLSNEEMTLVREAVKKGGFTGLHESRVVNMLMQRMEKTATFGNYRYRESLGTFITQALTAILIVVSPNVVTMALTHPSGSSCNHAIDFPLAQLLRQANASPENKPFLRNLRNVYVINKNDSTWSDGRFYLPMDLSGCLRLFNNLLSIESVGADLMEEDPNGKFEFKEKCSNIRKLSIHHSSVNSLYLANLIWSCRILKEFQYSIGGRASRDGGFPIFNPKAFIKALCAHKKTLEILDIDAENEISTFEIDDEEERDQEFNHHGSPSESGIGDETYTFYKSIWTYGGSLKEFVALKRLSLGINFLLYFAAGVSGEPYQKRGELALVDCLPVGLEYLCIRGYQKGEKEEHDRQMDALMKFCKSGSSQLKEIKGIDELIPNAESVKDPDNDDHLLWSLEEIGYESD</sequence>
<keyword evidence="1" id="KW-1133">Transmembrane helix</keyword>
<protein>
    <submittedName>
        <fullName evidence="2">Uncharacterized protein</fullName>
    </submittedName>
</protein>
<dbReference type="HOGENOM" id="CLU_037788_1_0_1"/>
<name>K9GGH7_PEND2</name>
<keyword evidence="1" id="KW-0812">Transmembrane</keyword>
<dbReference type="STRING" id="1170229.K9GGH7"/>
<keyword evidence="3" id="KW-1185">Reference proteome</keyword>
<evidence type="ECO:0000313" key="3">
    <source>
        <dbReference type="Proteomes" id="UP000009882"/>
    </source>
</evidence>
<gene>
    <name evidence="2" type="ORF">PDIG_44590</name>
</gene>
<feature type="transmembrane region" description="Helical" evidence="1">
    <location>
        <begin position="115"/>
        <end position="136"/>
    </location>
</feature>
<dbReference type="OMA" id="CIRGYEK"/>
<keyword evidence="1" id="KW-0472">Membrane</keyword>
<reference evidence="3" key="1">
    <citation type="journal article" date="2012" name="BMC Genomics">
        <title>Genome sequence of the necrotrophic fungus Penicillium digitatum, the main postharvest pathogen of citrus.</title>
        <authorList>
            <person name="Marcet-Houben M."/>
            <person name="Ballester A.-R."/>
            <person name="de la Fuente B."/>
            <person name="Harries E."/>
            <person name="Marcos J.F."/>
            <person name="Gonzalez-Candelas L."/>
            <person name="Gabaldon T."/>
        </authorList>
    </citation>
    <scope>NUCLEOTIDE SEQUENCE [LARGE SCALE GENOMIC DNA]</scope>
    <source>
        <strain evidence="3">PHI26 / CECT 20796</strain>
    </source>
</reference>
<dbReference type="Proteomes" id="UP000009882">
    <property type="component" value="Unassembled WGS sequence"/>
</dbReference>
<evidence type="ECO:0000256" key="1">
    <source>
        <dbReference type="SAM" id="Phobius"/>
    </source>
</evidence>
<organism evidence="2 3">
    <name type="scientific">Penicillium digitatum (strain PHI26 / CECT 20796)</name>
    <name type="common">Green mold</name>
    <dbReference type="NCBI Taxonomy" id="1170229"/>
    <lineage>
        <taxon>Eukaryota</taxon>
        <taxon>Fungi</taxon>
        <taxon>Dikarya</taxon>
        <taxon>Ascomycota</taxon>
        <taxon>Pezizomycotina</taxon>
        <taxon>Eurotiomycetes</taxon>
        <taxon>Eurotiomycetidae</taxon>
        <taxon>Eurotiales</taxon>
        <taxon>Aspergillaceae</taxon>
        <taxon>Penicillium</taxon>
    </lineage>
</organism>
<comment type="caution">
    <text evidence="2">The sequence shown here is derived from an EMBL/GenBank/DDBJ whole genome shotgun (WGS) entry which is preliminary data.</text>
</comment>
<dbReference type="AlphaFoldDB" id="K9GGH7"/>
<dbReference type="InParanoid" id="K9GGH7"/>
<dbReference type="EMBL" id="AKCT01000181">
    <property type="protein sequence ID" value="EKV12331.1"/>
    <property type="molecule type" value="Genomic_DNA"/>
</dbReference>